<organism evidence="2 3">
    <name type="scientific">Thalassospira profundimaris</name>
    <dbReference type="NCBI Taxonomy" id="502049"/>
    <lineage>
        <taxon>Bacteria</taxon>
        <taxon>Pseudomonadati</taxon>
        <taxon>Pseudomonadota</taxon>
        <taxon>Alphaproteobacteria</taxon>
        <taxon>Rhodospirillales</taxon>
        <taxon>Thalassospiraceae</taxon>
        <taxon>Thalassospira</taxon>
    </lineage>
</organism>
<dbReference type="EMBL" id="JPWI01000004">
    <property type="protein sequence ID" value="RCK46782.1"/>
    <property type="molecule type" value="Genomic_DNA"/>
</dbReference>
<accession>A0A367X267</accession>
<evidence type="ECO:0000313" key="2">
    <source>
        <dbReference type="EMBL" id="RCK46782.1"/>
    </source>
</evidence>
<evidence type="ECO:0000313" key="3">
    <source>
        <dbReference type="Proteomes" id="UP000252255"/>
    </source>
</evidence>
<dbReference type="InterPro" id="IPR036680">
    <property type="entry name" value="SPOR-like_sf"/>
</dbReference>
<dbReference type="PROSITE" id="PS51724">
    <property type="entry name" value="SPOR"/>
    <property type="match status" value="1"/>
</dbReference>
<dbReference type="GO" id="GO:0042834">
    <property type="term" value="F:peptidoglycan binding"/>
    <property type="evidence" value="ECO:0007669"/>
    <property type="project" value="InterPro"/>
</dbReference>
<dbReference type="Proteomes" id="UP000252255">
    <property type="component" value="Unassembled WGS sequence"/>
</dbReference>
<feature type="domain" description="SPOR" evidence="1">
    <location>
        <begin position="333"/>
        <end position="418"/>
    </location>
</feature>
<sequence>MWFGAGSNEQSLGARQPANMDQKASVEFNRAACGLFFAPATKTDQLQSTAAEIPLDRTPQENLIQAISFDMDGDYANARKLYVWLTASPPENKVNLDCGQGIKLSGNISSLAQRRLKTLDESAPQFARSHEIDAVVAAATVAPGPELPDPPKVERNRRFYETGGVTVAAPEDSTKPIERMNMEVSANTAQLTKVEPRISSASAPAPQTVAVATPSSTMLATSTAATPQMVPVPVSKPAETDAASEMVSVPVPMVDAPTIAGTAESVEHDGAVVATNSRPIEQGQLEVVDREPSSTMIELPMASQSEAKQVVANQNTASSAPRIVPTAKAAPVITNGPYYAVQLAAYRSRGRAEDAWSKFQSSSRGVLSNAEHEVVTIAIEGQGLFFRLLTGKYSTQAEAISACGQLKSVGLDCLIRRVTP</sequence>
<proteinExistence type="predicted"/>
<dbReference type="AlphaFoldDB" id="A0A367X267"/>
<dbReference type="Gene3D" id="3.30.70.1070">
    <property type="entry name" value="Sporulation related repeat"/>
    <property type="match status" value="1"/>
</dbReference>
<evidence type="ECO:0000259" key="1">
    <source>
        <dbReference type="PROSITE" id="PS51724"/>
    </source>
</evidence>
<reference evidence="2 3" key="1">
    <citation type="submission" date="2014-07" db="EMBL/GenBank/DDBJ databases">
        <title>Draft genome sequence of Thalassospira profundimaris PR54-5.</title>
        <authorList>
            <person name="Lai Q."/>
            <person name="Shao Z."/>
        </authorList>
    </citation>
    <scope>NUCLEOTIDE SEQUENCE [LARGE SCALE GENOMIC DNA]</scope>
    <source>
        <strain evidence="2 3">PR54-5</strain>
    </source>
</reference>
<name>A0A367X267_9PROT</name>
<dbReference type="SUPFAM" id="SSF110997">
    <property type="entry name" value="Sporulation related repeat"/>
    <property type="match status" value="1"/>
</dbReference>
<dbReference type="Pfam" id="PF05036">
    <property type="entry name" value="SPOR"/>
    <property type="match status" value="1"/>
</dbReference>
<gene>
    <name evidence="2" type="ORF">TH30_09360</name>
</gene>
<protein>
    <recommendedName>
        <fullName evidence="1">SPOR domain-containing protein</fullName>
    </recommendedName>
</protein>
<comment type="caution">
    <text evidence="2">The sequence shown here is derived from an EMBL/GenBank/DDBJ whole genome shotgun (WGS) entry which is preliminary data.</text>
</comment>
<dbReference type="InterPro" id="IPR007730">
    <property type="entry name" value="SPOR-like_dom"/>
</dbReference>